<feature type="binding site" evidence="7">
    <location>
        <position position="184"/>
    </location>
    <ligand>
        <name>4-imidazolone-5-propanoate</name>
        <dbReference type="ChEBI" id="CHEBI:77893"/>
    </ligand>
</feature>
<dbReference type="Gene3D" id="3.20.20.140">
    <property type="entry name" value="Metal-dependent hydrolases"/>
    <property type="match status" value="1"/>
</dbReference>
<keyword evidence="3 7" id="KW-0378">Hydrolase</keyword>
<name>A0A7L7KR94_9MOLU</name>
<dbReference type="CDD" id="cd01296">
    <property type="entry name" value="Imidazolone-5PH"/>
    <property type="match status" value="1"/>
</dbReference>
<comment type="similarity">
    <text evidence="7">Belongs to the metallo-dependent hydrolases superfamily. HutI family.</text>
</comment>
<dbReference type="InterPro" id="IPR006680">
    <property type="entry name" value="Amidohydro-rel"/>
</dbReference>
<evidence type="ECO:0000256" key="4">
    <source>
        <dbReference type="ARBA" id="ARBA00022808"/>
    </source>
</evidence>
<feature type="binding site" evidence="7">
    <location>
        <position position="79"/>
    </location>
    <ligand>
        <name>Fe(3+)</name>
        <dbReference type="ChEBI" id="CHEBI:29034"/>
    </ligand>
</feature>
<evidence type="ECO:0000256" key="2">
    <source>
        <dbReference type="ARBA" id="ARBA00022723"/>
    </source>
</evidence>
<feature type="binding site" evidence="7">
    <location>
        <position position="248"/>
    </location>
    <ligand>
        <name>Zn(2+)</name>
        <dbReference type="ChEBI" id="CHEBI:29105"/>
    </ligand>
</feature>
<dbReference type="AlphaFoldDB" id="A0A7L7KR94"/>
<keyword evidence="10" id="KW-1185">Reference proteome</keyword>
<dbReference type="GO" id="GO:0019556">
    <property type="term" value="P:L-histidine catabolic process to glutamate and formamide"/>
    <property type="evidence" value="ECO:0007669"/>
    <property type="project" value="UniProtKB-UniRule"/>
</dbReference>
<dbReference type="SUPFAM" id="SSF51338">
    <property type="entry name" value="Composite domain of metallo-dependent hydrolases"/>
    <property type="match status" value="2"/>
</dbReference>
<dbReference type="PANTHER" id="PTHR42752:SF1">
    <property type="entry name" value="IMIDAZOLONEPROPIONASE-RELATED"/>
    <property type="match status" value="1"/>
</dbReference>
<dbReference type="Gene3D" id="2.30.40.10">
    <property type="entry name" value="Urease, subunit C, domain 1"/>
    <property type="match status" value="1"/>
</dbReference>
<dbReference type="Pfam" id="PF01979">
    <property type="entry name" value="Amidohydro_1"/>
    <property type="match status" value="1"/>
</dbReference>
<keyword evidence="6 7" id="KW-0408">Iron</keyword>
<feature type="binding site" evidence="7">
    <location>
        <position position="327"/>
    </location>
    <ligand>
        <name>4-imidazolone-5-propanoate</name>
        <dbReference type="ChEBI" id="CHEBI:77893"/>
    </ligand>
</feature>
<dbReference type="GO" id="GO:0019557">
    <property type="term" value="P:L-histidine catabolic process to glutamate and formate"/>
    <property type="evidence" value="ECO:0007669"/>
    <property type="project" value="UniProtKB-UniPathway"/>
</dbReference>
<dbReference type="EMBL" id="CP048914">
    <property type="protein sequence ID" value="QMS84802.1"/>
    <property type="molecule type" value="Genomic_DNA"/>
</dbReference>
<dbReference type="GO" id="GO:0005506">
    <property type="term" value="F:iron ion binding"/>
    <property type="evidence" value="ECO:0007669"/>
    <property type="project" value="UniProtKB-UniRule"/>
</dbReference>
<organism evidence="9 10">
    <name type="scientific">Candidatus Xianfuyuplasma coldseepsis</name>
    <dbReference type="NCBI Taxonomy" id="2782163"/>
    <lineage>
        <taxon>Bacteria</taxon>
        <taxon>Bacillati</taxon>
        <taxon>Mycoplasmatota</taxon>
        <taxon>Mollicutes</taxon>
        <taxon>Candidatus Izemoplasmatales</taxon>
        <taxon>Candidatus Izemoplasmataceae</taxon>
        <taxon>Candidatus Xianfuyuplasma</taxon>
    </lineage>
</organism>
<evidence type="ECO:0000313" key="9">
    <source>
        <dbReference type="EMBL" id="QMS84802.1"/>
    </source>
</evidence>
<comment type="pathway">
    <text evidence="7">Amino-acid degradation; L-histidine degradation into L-glutamate; N-formimidoyl-L-glutamate from L-histidine: step 3/3.</text>
</comment>
<comment type="subcellular location">
    <subcellularLocation>
        <location evidence="7">Cytoplasm</location>
    </subcellularLocation>
</comment>
<dbReference type="FunFam" id="3.20.20.140:FF:000007">
    <property type="entry name" value="Imidazolonepropionase"/>
    <property type="match status" value="1"/>
</dbReference>
<evidence type="ECO:0000259" key="8">
    <source>
        <dbReference type="Pfam" id="PF01979"/>
    </source>
</evidence>
<evidence type="ECO:0000256" key="1">
    <source>
        <dbReference type="ARBA" id="ARBA00012864"/>
    </source>
</evidence>
<keyword evidence="7" id="KW-0963">Cytoplasm</keyword>
<dbReference type="UniPathway" id="UPA00379">
    <property type="reaction ID" value="UER00551"/>
</dbReference>
<keyword evidence="5 7" id="KW-0862">Zinc</keyword>
<keyword evidence="4 7" id="KW-0369">Histidine metabolism</keyword>
<protein>
    <recommendedName>
        <fullName evidence="1 7">Imidazolonepropionase</fullName>
        <ecNumber evidence="1 7">3.5.2.7</ecNumber>
    </recommendedName>
    <alternativeName>
        <fullName evidence="7">Imidazolone-5-propionate hydrolase</fullName>
    </alternativeName>
</protein>
<feature type="binding site" evidence="7">
    <location>
        <position position="322"/>
    </location>
    <ligand>
        <name>Fe(3+)</name>
        <dbReference type="ChEBI" id="CHEBI:29034"/>
    </ligand>
</feature>
<feature type="binding site" evidence="7">
    <location>
        <position position="151"/>
    </location>
    <ligand>
        <name>4-imidazolone-5-propanoate</name>
        <dbReference type="ChEBI" id="CHEBI:77893"/>
    </ligand>
</feature>
<dbReference type="SUPFAM" id="SSF51556">
    <property type="entry name" value="Metallo-dependent hydrolases"/>
    <property type="match status" value="1"/>
</dbReference>
<dbReference type="EC" id="3.5.2.7" evidence="1 7"/>
<feature type="binding site" evidence="7">
    <location>
        <position position="81"/>
    </location>
    <ligand>
        <name>Fe(3+)</name>
        <dbReference type="ChEBI" id="CHEBI:29034"/>
    </ligand>
</feature>
<evidence type="ECO:0000256" key="6">
    <source>
        <dbReference type="ARBA" id="ARBA00023004"/>
    </source>
</evidence>
<keyword evidence="2 7" id="KW-0479">Metal-binding</keyword>
<dbReference type="InterPro" id="IPR005920">
    <property type="entry name" value="HutI"/>
</dbReference>
<dbReference type="GO" id="GO:0050480">
    <property type="term" value="F:imidazolonepropionase activity"/>
    <property type="evidence" value="ECO:0007669"/>
    <property type="project" value="UniProtKB-UniRule"/>
</dbReference>
<dbReference type="Proteomes" id="UP000514720">
    <property type="component" value="Chromosome"/>
</dbReference>
<feature type="binding site" evidence="7">
    <location>
        <position position="322"/>
    </location>
    <ligand>
        <name>Zn(2+)</name>
        <dbReference type="ChEBI" id="CHEBI:29105"/>
    </ligand>
</feature>
<evidence type="ECO:0000256" key="3">
    <source>
        <dbReference type="ARBA" id="ARBA00022801"/>
    </source>
</evidence>
<dbReference type="PANTHER" id="PTHR42752">
    <property type="entry name" value="IMIDAZOLONEPROPIONASE"/>
    <property type="match status" value="1"/>
</dbReference>
<comment type="cofactor">
    <cofactor evidence="7">
        <name>Zn(2+)</name>
        <dbReference type="ChEBI" id="CHEBI:29105"/>
    </cofactor>
    <cofactor evidence="7">
        <name>Fe(3+)</name>
        <dbReference type="ChEBI" id="CHEBI:29034"/>
    </cofactor>
    <text evidence="7">Binds 1 zinc or iron ion per subunit.</text>
</comment>
<dbReference type="RefSeq" id="WP_258878423.1">
    <property type="nucleotide sequence ID" value="NZ_CP048914.1"/>
</dbReference>
<feature type="binding site" evidence="7">
    <location>
        <position position="326"/>
    </location>
    <ligand>
        <name>N-formimidoyl-L-glutamate</name>
        <dbReference type="ChEBI" id="CHEBI:58928"/>
    </ligand>
</feature>
<dbReference type="HAMAP" id="MF_00372">
    <property type="entry name" value="HutI"/>
    <property type="match status" value="1"/>
</dbReference>
<sequence>MRADTIIYNIKELYTPHRSLLHRGTEMAQLEVVPNAFIAIKDGKIIDYGQGNYSKYIQDNTYFHNAENNIVIPGLIDSHTHLVHAGSREKEFRKKLQGVSYLEILNKGGGILSTVKATRNATHQELYDKAYQSLNEMLLFGVTTIEAKSGYGLNTETELKILEVMKDLQENHPVAISTTYLGAHAIPHEFRDDHTGYVDQIIHDLPIVKSRDLAESVDVFCESGAFTNEETKRILEEAKRLGFHLRVHADEIEPHGGTGLAVDIEASSADHLMAASDEDIKKLAKSKTVANLLPATSFYLDKDYAKARHMIDSGCIVSISSDYNPGSSPSENYQLTMQIAANKLRMTPYEILVAATINPAYSLGLKEKIGSIARGKQADLVIMNAPNLDYIMYHFGVNHTKDVFKNGRLVVKDREIV</sequence>
<feature type="binding site" evidence="7">
    <location>
        <position position="81"/>
    </location>
    <ligand>
        <name>Zn(2+)</name>
        <dbReference type="ChEBI" id="CHEBI:29105"/>
    </ligand>
</feature>
<dbReference type="NCBIfam" id="TIGR01224">
    <property type="entry name" value="hutI"/>
    <property type="match status" value="1"/>
</dbReference>
<dbReference type="InterPro" id="IPR011059">
    <property type="entry name" value="Metal-dep_hydrolase_composite"/>
</dbReference>
<feature type="binding site" evidence="7">
    <location>
        <position position="79"/>
    </location>
    <ligand>
        <name>Zn(2+)</name>
        <dbReference type="ChEBI" id="CHEBI:29105"/>
    </ligand>
</feature>
<proteinExistence type="inferred from homology"/>
<feature type="binding site" evidence="7">
    <location>
        <position position="151"/>
    </location>
    <ligand>
        <name>N-formimidoyl-L-glutamate</name>
        <dbReference type="ChEBI" id="CHEBI:58928"/>
    </ligand>
</feature>
<dbReference type="GO" id="GO:0005737">
    <property type="term" value="C:cytoplasm"/>
    <property type="evidence" value="ECO:0007669"/>
    <property type="project" value="UniProtKB-SubCell"/>
</dbReference>
<comment type="function">
    <text evidence="7">Catalyzes the hydrolytic cleavage of the carbon-nitrogen bond in imidazolone-5-propanoate to yield N-formimidoyl-L-glutamate. It is the third step in the universal histidine degradation pathway.</text>
</comment>
<feature type="domain" description="Amidohydrolase-related" evidence="8">
    <location>
        <begin position="70"/>
        <end position="410"/>
    </location>
</feature>
<reference evidence="9 10" key="1">
    <citation type="submission" date="2020-02" db="EMBL/GenBank/DDBJ databases">
        <authorList>
            <person name="Zheng R.K."/>
            <person name="Sun C.M."/>
        </authorList>
    </citation>
    <scope>NUCLEOTIDE SEQUENCE [LARGE SCALE GENOMIC DNA]</scope>
    <source>
        <strain evidence="10">zrk13</strain>
    </source>
</reference>
<feature type="binding site" evidence="7">
    <location>
        <position position="251"/>
    </location>
    <ligand>
        <name>4-imidazolone-5-propanoate</name>
        <dbReference type="ChEBI" id="CHEBI:77893"/>
    </ligand>
</feature>
<comment type="catalytic activity">
    <reaction evidence="7">
        <text>4-imidazolone-5-propanoate + H2O = N-formimidoyl-L-glutamate</text>
        <dbReference type="Rhea" id="RHEA:23660"/>
        <dbReference type="ChEBI" id="CHEBI:15377"/>
        <dbReference type="ChEBI" id="CHEBI:58928"/>
        <dbReference type="ChEBI" id="CHEBI:77893"/>
        <dbReference type="EC" id="3.5.2.7"/>
    </reaction>
</comment>
<evidence type="ECO:0000313" key="10">
    <source>
        <dbReference type="Proteomes" id="UP000514720"/>
    </source>
</evidence>
<evidence type="ECO:0000256" key="5">
    <source>
        <dbReference type="ARBA" id="ARBA00022833"/>
    </source>
</evidence>
<evidence type="ECO:0000256" key="7">
    <source>
        <dbReference type="HAMAP-Rule" id="MF_00372"/>
    </source>
</evidence>
<dbReference type="GO" id="GO:0008270">
    <property type="term" value="F:zinc ion binding"/>
    <property type="evidence" value="ECO:0007669"/>
    <property type="project" value="UniProtKB-UniRule"/>
</dbReference>
<feature type="binding site" evidence="7">
    <location>
        <position position="88"/>
    </location>
    <ligand>
        <name>4-imidazolone-5-propanoate</name>
        <dbReference type="ChEBI" id="CHEBI:77893"/>
    </ligand>
</feature>
<accession>A0A7L7KR94</accession>
<feature type="binding site" evidence="7">
    <location>
        <position position="248"/>
    </location>
    <ligand>
        <name>Fe(3+)</name>
        <dbReference type="ChEBI" id="CHEBI:29034"/>
    </ligand>
</feature>
<dbReference type="KEGG" id="xcl:G4Z02_03220"/>
<dbReference type="InterPro" id="IPR032466">
    <property type="entry name" value="Metal_Hydrolase"/>
</dbReference>
<feature type="binding site" evidence="7">
    <location>
        <position position="324"/>
    </location>
    <ligand>
        <name>N-formimidoyl-L-glutamate</name>
        <dbReference type="ChEBI" id="CHEBI:58928"/>
    </ligand>
</feature>
<gene>
    <name evidence="7" type="primary">hutI</name>
    <name evidence="9" type="ORF">G4Z02_03220</name>
</gene>